<accession>A0AAV8VIY1</accession>
<evidence type="ECO:0000313" key="2">
    <source>
        <dbReference type="Proteomes" id="UP001159042"/>
    </source>
</evidence>
<dbReference type="Proteomes" id="UP001159042">
    <property type="component" value="Unassembled WGS sequence"/>
</dbReference>
<organism evidence="1 2">
    <name type="scientific">Exocentrus adspersus</name>
    <dbReference type="NCBI Taxonomy" id="1586481"/>
    <lineage>
        <taxon>Eukaryota</taxon>
        <taxon>Metazoa</taxon>
        <taxon>Ecdysozoa</taxon>
        <taxon>Arthropoda</taxon>
        <taxon>Hexapoda</taxon>
        <taxon>Insecta</taxon>
        <taxon>Pterygota</taxon>
        <taxon>Neoptera</taxon>
        <taxon>Endopterygota</taxon>
        <taxon>Coleoptera</taxon>
        <taxon>Polyphaga</taxon>
        <taxon>Cucujiformia</taxon>
        <taxon>Chrysomeloidea</taxon>
        <taxon>Cerambycidae</taxon>
        <taxon>Lamiinae</taxon>
        <taxon>Acanthocinini</taxon>
        <taxon>Exocentrus</taxon>
    </lineage>
</organism>
<dbReference type="EMBL" id="JANEYG010000083">
    <property type="protein sequence ID" value="KAJ8913970.1"/>
    <property type="molecule type" value="Genomic_DNA"/>
</dbReference>
<name>A0AAV8VIY1_9CUCU</name>
<comment type="caution">
    <text evidence="1">The sequence shown here is derived from an EMBL/GenBank/DDBJ whole genome shotgun (WGS) entry which is preliminary data.</text>
</comment>
<evidence type="ECO:0000313" key="1">
    <source>
        <dbReference type="EMBL" id="KAJ8913970.1"/>
    </source>
</evidence>
<reference evidence="1 2" key="1">
    <citation type="journal article" date="2023" name="Insect Mol. Biol.">
        <title>Genome sequencing provides insights into the evolution of gene families encoding plant cell wall-degrading enzymes in longhorned beetles.</title>
        <authorList>
            <person name="Shin N.R."/>
            <person name="Okamura Y."/>
            <person name="Kirsch R."/>
            <person name="Pauchet Y."/>
        </authorList>
    </citation>
    <scope>NUCLEOTIDE SEQUENCE [LARGE SCALE GENOMIC DNA]</scope>
    <source>
        <strain evidence="1">EAD_L_NR</strain>
    </source>
</reference>
<proteinExistence type="predicted"/>
<sequence>MNVPEAILEEAASVASSLLPEKSSSRYKREYRDFKNWQRKNGVNGVTEDVLLVYMNQLSANSAQIHYGQKEIKESVQIRRFVFLLKIICKNLTFRFQKVIAFLKRKNERYIPRKAKVLTKEQVERFCWMLLELAKRPNPPRPLRSIVVLGCS</sequence>
<gene>
    <name evidence="1" type="ORF">NQ315_008962</name>
</gene>
<keyword evidence="2" id="KW-1185">Reference proteome</keyword>
<dbReference type="AlphaFoldDB" id="A0AAV8VIY1"/>
<protein>
    <submittedName>
        <fullName evidence="1">Uncharacterized protein</fullName>
    </submittedName>
</protein>